<evidence type="ECO:0000256" key="6">
    <source>
        <dbReference type="ARBA" id="ARBA00023136"/>
    </source>
</evidence>
<feature type="transmembrane region" description="Helical" evidence="8">
    <location>
        <begin position="447"/>
        <end position="470"/>
    </location>
</feature>
<feature type="transmembrane region" description="Helical" evidence="8">
    <location>
        <begin position="14"/>
        <end position="34"/>
    </location>
</feature>
<dbReference type="PANTHER" id="PTHR11388">
    <property type="entry name" value="ORGANIC ANION TRANSPORTER"/>
    <property type="match status" value="1"/>
</dbReference>
<feature type="transmembrane region" description="Helical" evidence="8">
    <location>
        <begin position="90"/>
        <end position="112"/>
    </location>
</feature>
<keyword evidence="11" id="KW-1185">Reference proteome</keyword>
<feature type="transmembrane region" description="Helical" evidence="8">
    <location>
        <begin position="334"/>
        <end position="354"/>
    </location>
</feature>
<keyword evidence="3" id="KW-1003">Cell membrane</keyword>
<evidence type="ECO:0000256" key="7">
    <source>
        <dbReference type="ARBA" id="ARBA00023157"/>
    </source>
</evidence>
<dbReference type="GO" id="GO:0006811">
    <property type="term" value="P:monoatomic ion transport"/>
    <property type="evidence" value="ECO:0007669"/>
    <property type="project" value="UniProtKB-KW"/>
</dbReference>
<dbReference type="GO" id="GO:0043252">
    <property type="term" value="P:sodium-independent organic anion transport"/>
    <property type="evidence" value="ECO:0007669"/>
    <property type="project" value="TreeGrafter"/>
</dbReference>
<dbReference type="GO" id="GO:0016323">
    <property type="term" value="C:basolateral plasma membrane"/>
    <property type="evidence" value="ECO:0007669"/>
    <property type="project" value="TreeGrafter"/>
</dbReference>
<comment type="similarity">
    <text evidence="2 8">Belongs to the organo anion transporter (TC 2.A.60) family.</text>
</comment>
<dbReference type="PROSITE" id="PS51465">
    <property type="entry name" value="KAZAL_2"/>
    <property type="match status" value="1"/>
</dbReference>
<comment type="subcellular location">
    <subcellularLocation>
        <location evidence="1 8">Cell membrane</location>
        <topology evidence="1 8">Multi-pass membrane protein</topology>
    </subcellularLocation>
</comment>
<evidence type="ECO:0000256" key="4">
    <source>
        <dbReference type="ARBA" id="ARBA00022692"/>
    </source>
</evidence>
<sequence>MACFYVDVKSVNLFLFMSVFFQIFLVALSFAYFAKALSGSYMKSTITQLERRFDIPSYLIGVIDGSFEIGNLLVIAFVSYFGAKLHRPKIIAMGCVLMSIGTFIIALPHFLIGRYEYETSVRWVENSTLSPAPCRAGLPAELTQDGKRPQEQSTDCESESNLSMWIYVLLGNVLRGIGETPVQPLGISYIDDFTTEENAALYIGCVQTISVVGPVFGYLLGSLCAKIYVDIGFVKMETITITPDDSRWVGAWWLGYLVAGVITLLSAIPFWFLPRSLPVPGPHFQRKDNDEQKGFIKDHPHLKKKYTADEHTGFIEMAKDFIPTLRTLLAHPVYLIYLCVTVIQLNSLIGMVTYKPKYIEQHFRQSASKANFLMGIDCVCSSNEWDPVCGENGITYLSPCLAGCSTSAGLRNNTVFSNCSCIGVGGNLTANTGQCLEKDDCDSMFPYFLALSVITSFIISLGGTPGYMLLIRCIKPELKSLALGFHTLATRTLAGIPAPIYFGAIIDTTCLRWGQKKCGGIGACRIYNTTAYRIAYLGLTLSLRTVSFIICIPGFILLGRQLKKEEQDAIHALSNGGTELEALRKEECVILNSDQPLHTPENSTDRHTRL</sequence>
<reference evidence="10" key="2">
    <citation type="submission" date="2025-09" db="UniProtKB">
        <authorList>
            <consortium name="Ensembl"/>
        </authorList>
    </citation>
    <scope>IDENTIFICATION</scope>
</reference>
<dbReference type="AlphaFoldDB" id="A0A8C7YJ30"/>
<reference evidence="10" key="1">
    <citation type="submission" date="2025-08" db="UniProtKB">
        <authorList>
            <consortium name="Ensembl"/>
        </authorList>
    </citation>
    <scope>IDENTIFICATION</scope>
</reference>
<proteinExistence type="inferred from homology"/>
<dbReference type="InterPro" id="IPR004156">
    <property type="entry name" value="OATP"/>
</dbReference>
<dbReference type="NCBIfam" id="TIGR00805">
    <property type="entry name" value="oat"/>
    <property type="match status" value="1"/>
</dbReference>
<evidence type="ECO:0000313" key="10">
    <source>
        <dbReference type="Ensembl" id="ENSOSIP00000027215.1"/>
    </source>
</evidence>
<dbReference type="Pfam" id="PF03137">
    <property type="entry name" value="OATP"/>
    <property type="match status" value="2"/>
</dbReference>
<evidence type="ECO:0000313" key="11">
    <source>
        <dbReference type="Proteomes" id="UP000694383"/>
    </source>
</evidence>
<dbReference type="GO" id="GO:0015347">
    <property type="term" value="F:sodium-independent organic anion transmembrane transporter activity"/>
    <property type="evidence" value="ECO:0007669"/>
    <property type="project" value="TreeGrafter"/>
</dbReference>
<dbReference type="Gene3D" id="1.20.1250.20">
    <property type="entry name" value="MFS general substrate transporter like domains"/>
    <property type="match status" value="1"/>
</dbReference>
<dbReference type="SUPFAM" id="SSF103473">
    <property type="entry name" value="MFS general substrate transporter"/>
    <property type="match status" value="1"/>
</dbReference>
<keyword evidence="5 8" id="KW-1133">Transmembrane helix</keyword>
<dbReference type="PANTHER" id="PTHR11388:SF99">
    <property type="entry name" value="SOLUTE CARRIER ORGANIC ANION TRANSPORTER FAMILY MEMBER 1C1"/>
    <property type="match status" value="1"/>
</dbReference>
<accession>A0A8C7YJ30</accession>
<keyword evidence="8" id="KW-0813">Transport</keyword>
<organism evidence="10 11">
    <name type="scientific">Oryzias sinensis</name>
    <name type="common">Chinese medaka</name>
    <dbReference type="NCBI Taxonomy" id="183150"/>
    <lineage>
        <taxon>Eukaryota</taxon>
        <taxon>Metazoa</taxon>
        <taxon>Chordata</taxon>
        <taxon>Craniata</taxon>
        <taxon>Vertebrata</taxon>
        <taxon>Euteleostomi</taxon>
        <taxon>Actinopterygii</taxon>
        <taxon>Neopterygii</taxon>
        <taxon>Teleostei</taxon>
        <taxon>Neoteleostei</taxon>
        <taxon>Acanthomorphata</taxon>
        <taxon>Ovalentaria</taxon>
        <taxon>Atherinomorphae</taxon>
        <taxon>Beloniformes</taxon>
        <taxon>Adrianichthyidae</taxon>
        <taxon>Oryziinae</taxon>
        <taxon>Oryzias</taxon>
    </lineage>
</organism>
<dbReference type="GeneTree" id="ENSGT01150000286901"/>
<feature type="domain" description="Kazal-like" evidence="9">
    <location>
        <begin position="372"/>
        <end position="423"/>
    </location>
</feature>
<dbReference type="Ensembl" id="ENSOSIT00000028695.1">
    <property type="protein sequence ID" value="ENSOSIP00000027215.1"/>
    <property type="gene ID" value="ENSOSIG00000013952.1"/>
</dbReference>
<protein>
    <recommendedName>
        <fullName evidence="8">Solute carrier organic anion transporter family member</fullName>
    </recommendedName>
</protein>
<keyword evidence="4 8" id="KW-0812">Transmembrane</keyword>
<keyword evidence="6 8" id="KW-0472">Membrane</keyword>
<evidence type="ECO:0000256" key="8">
    <source>
        <dbReference type="RuleBase" id="RU362056"/>
    </source>
</evidence>
<dbReference type="InterPro" id="IPR036259">
    <property type="entry name" value="MFS_trans_sf"/>
</dbReference>
<keyword evidence="8" id="KW-0406">Ion transport</keyword>
<feature type="transmembrane region" description="Helical" evidence="8">
    <location>
        <begin position="55"/>
        <end position="78"/>
    </location>
</feature>
<name>A0A8C7YJ30_9TELE</name>
<dbReference type="InterPro" id="IPR002350">
    <property type="entry name" value="Kazal_dom"/>
</dbReference>
<evidence type="ECO:0000256" key="1">
    <source>
        <dbReference type="ARBA" id="ARBA00004651"/>
    </source>
</evidence>
<keyword evidence="7" id="KW-1015">Disulfide bond</keyword>
<dbReference type="Proteomes" id="UP000694383">
    <property type="component" value="Unplaced"/>
</dbReference>
<evidence type="ECO:0000259" key="9">
    <source>
        <dbReference type="PROSITE" id="PS51465"/>
    </source>
</evidence>
<comment type="caution">
    <text evidence="8">Lacks conserved residue(s) required for the propagation of feature annotation.</text>
</comment>
<evidence type="ECO:0000256" key="2">
    <source>
        <dbReference type="ARBA" id="ARBA00009657"/>
    </source>
</evidence>
<feature type="transmembrane region" description="Helical" evidence="8">
    <location>
        <begin position="534"/>
        <end position="558"/>
    </location>
</feature>
<feature type="transmembrane region" description="Helical" evidence="8">
    <location>
        <begin position="251"/>
        <end position="272"/>
    </location>
</feature>
<evidence type="ECO:0000256" key="5">
    <source>
        <dbReference type="ARBA" id="ARBA00022989"/>
    </source>
</evidence>
<evidence type="ECO:0000256" key="3">
    <source>
        <dbReference type="ARBA" id="ARBA00022475"/>
    </source>
</evidence>